<gene>
    <name evidence="2" type="ORF">NLI96_g2836</name>
</gene>
<organism evidence="2 3">
    <name type="scientific">Meripilus lineatus</name>
    <dbReference type="NCBI Taxonomy" id="2056292"/>
    <lineage>
        <taxon>Eukaryota</taxon>
        <taxon>Fungi</taxon>
        <taxon>Dikarya</taxon>
        <taxon>Basidiomycota</taxon>
        <taxon>Agaricomycotina</taxon>
        <taxon>Agaricomycetes</taxon>
        <taxon>Polyporales</taxon>
        <taxon>Meripilaceae</taxon>
        <taxon>Meripilus</taxon>
    </lineage>
</organism>
<protein>
    <submittedName>
        <fullName evidence="2">Uncharacterized protein</fullName>
    </submittedName>
</protein>
<dbReference type="EMBL" id="JANAWD010000067">
    <property type="protein sequence ID" value="KAJ3488436.1"/>
    <property type="molecule type" value="Genomic_DNA"/>
</dbReference>
<accession>A0AAD5VA39</accession>
<keyword evidence="3" id="KW-1185">Reference proteome</keyword>
<dbReference type="AlphaFoldDB" id="A0AAD5VA39"/>
<sequence length="109" mass="10774">MDPAAQPSGSVQQTVAVVSGGETKSSLAPGTSLPAGAAPSAGTGAGDATQNDGSSAKLNVSKAFPEVRGHTSYLTFAVLLPGFAHEMTEKASVVMPEDAAAMEGVQSVK</sequence>
<evidence type="ECO:0000256" key="1">
    <source>
        <dbReference type="SAM" id="MobiDB-lite"/>
    </source>
</evidence>
<proteinExistence type="predicted"/>
<evidence type="ECO:0000313" key="2">
    <source>
        <dbReference type="EMBL" id="KAJ3488436.1"/>
    </source>
</evidence>
<feature type="region of interest" description="Disordered" evidence="1">
    <location>
        <begin position="1"/>
        <end position="55"/>
    </location>
</feature>
<feature type="compositionally biased region" description="Low complexity" evidence="1">
    <location>
        <begin position="27"/>
        <end position="42"/>
    </location>
</feature>
<reference evidence="2" key="1">
    <citation type="submission" date="2022-07" db="EMBL/GenBank/DDBJ databases">
        <title>Genome Sequence of Physisporinus lineatus.</title>
        <authorList>
            <person name="Buettner E."/>
        </authorList>
    </citation>
    <scope>NUCLEOTIDE SEQUENCE</scope>
    <source>
        <strain evidence="2">VT162</strain>
    </source>
</reference>
<comment type="caution">
    <text evidence="2">The sequence shown here is derived from an EMBL/GenBank/DDBJ whole genome shotgun (WGS) entry which is preliminary data.</text>
</comment>
<dbReference type="Proteomes" id="UP001212997">
    <property type="component" value="Unassembled WGS sequence"/>
</dbReference>
<evidence type="ECO:0000313" key="3">
    <source>
        <dbReference type="Proteomes" id="UP001212997"/>
    </source>
</evidence>
<feature type="compositionally biased region" description="Polar residues" evidence="1">
    <location>
        <begin position="7"/>
        <end position="26"/>
    </location>
</feature>
<name>A0AAD5VA39_9APHY</name>